<dbReference type="InterPro" id="IPR016181">
    <property type="entry name" value="Acyl_CoA_acyltransferase"/>
</dbReference>
<dbReference type="Gene3D" id="3.40.630.30">
    <property type="match status" value="2"/>
</dbReference>
<dbReference type="SUPFAM" id="SSF55729">
    <property type="entry name" value="Acyl-CoA N-acyltransferases (Nat)"/>
    <property type="match status" value="2"/>
</dbReference>
<evidence type="ECO:0000256" key="1">
    <source>
        <dbReference type="ARBA" id="ARBA00022679"/>
    </source>
</evidence>
<evidence type="ECO:0000259" key="3">
    <source>
        <dbReference type="PROSITE" id="PS51186"/>
    </source>
</evidence>
<protein>
    <recommendedName>
        <fullName evidence="3">N-acetyltransferase domain-containing protein</fullName>
    </recommendedName>
</protein>
<feature type="domain" description="N-acetyltransferase" evidence="3">
    <location>
        <begin position="7"/>
        <end position="177"/>
    </location>
</feature>
<organism evidence="4 5">
    <name type="scientific">Bordetella genomosp. 9</name>
    <dbReference type="NCBI Taxonomy" id="1416803"/>
    <lineage>
        <taxon>Bacteria</taxon>
        <taxon>Pseudomonadati</taxon>
        <taxon>Pseudomonadota</taxon>
        <taxon>Betaproteobacteria</taxon>
        <taxon>Burkholderiales</taxon>
        <taxon>Alcaligenaceae</taxon>
        <taxon>Bordetella</taxon>
    </lineage>
</organism>
<feature type="domain" description="N-acetyltransferase" evidence="3">
    <location>
        <begin position="202"/>
        <end position="349"/>
    </location>
</feature>
<dbReference type="OrthoDB" id="3389160at2"/>
<reference evidence="4" key="1">
    <citation type="submission" date="2017-05" db="EMBL/GenBank/DDBJ databases">
        <title>Complete and WGS of Bordetella genogroups.</title>
        <authorList>
            <person name="Spilker T."/>
            <person name="Lipuma J."/>
        </authorList>
    </citation>
    <scope>NUCLEOTIDE SEQUENCE</scope>
    <source>
        <strain evidence="4">AU21707</strain>
    </source>
</reference>
<sequence length="350" mass="37598">MTTETRIRIVGADEAPSLAGPLAELLMDCVDGGASVSFMTPLDKPKAERFWMKVAAGVANGDRILLIAESGNRIMGTVQVVIGLPENQPHRADVSKLLVHRDFRRLGVGARLMAEVDKVAAQAGRTLLVLDTATGSDGERLYARSGWIRAGVIPGYALKPHGGATDTTFFYKQLSADGTPVDHAKNAAASHAPGAAQQRGAHAIEPARPADAAAIKALVDGAYSMYIERMGKLPAPMKADYAALAASGDLYVLRAHGVIAGAILLTQDRNALKVNNLVVGQADQGKGYGRELMLFAERMVRSRNLRALTLYTNALMHENIALYQKIGFVVTDRVSEHGFDRVYFRKQLAP</sequence>
<dbReference type="CDD" id="cd04301">
    <property type="entry name" value="NAT_SF"/>
    <property type="match status" value="2"/>
</dbReference>
<dbReference type="AlphaFoldDB" id="A0A261RMR8"/>
<dbReference type="Proteomes" id="UP000216857">
    <property type="component" value="Unassembled WGS sequence"/>
</dbReference>
<evidence type="ECO:0000313" key="4">
    <source>
        <dbReference type="EMBL" id="OZI26265.1"/>
    </source>
</evidence>
<keyword evidence="2" id="KW-0012">Acyltransferase</keyword>
<evidence type="ECO:0000256" key="2">
    <source>
        <dbReference type="ARBA" id="ARBA00023315"/>
    </source>
</evidence>
<dbReference type="Pfam" id="PF00583">
    <property type="entry name" value="Acetyltransf_1"/>
    <property type="match status" value="2"/>
</dbReference>
<evidence type="ECO:0000313" key="5">
    <source>
        <dbReference type="Proteomes" id="UP000216857"/>
    </source>
</evidence>
<dbReference type="GO" id="GO:0016747">
    <property type="term" value="F:acyltransferase activity, transferring groups other than amino-acyl groups"/>
    <property type="evidence" value="ECO:0007669"/>
    <property type="project" value="InterPro"/>
</dbReference>
<dbReference type="InterPro" id="IPR050832">
    <property type="entry name" value="Bact_Acetyltransf"/>
</dbReference>
<dbReference type="InterPro" id="IPR000182">
    <property type="entry name" value="GNAT_dom"/>
</dbReference>
<gene>
    <name evidence="4" type="ORF">CAL26_02700</name>
</gene>
<dbReference type="PANTHER" id="PTHR43877">
    <property type="entry name" value="AMINOALKYLPHOSPHONATE N-ACETYLTRANSFERASE-RELATED-RELATED"/>
    <property type="match status" value="1"/>
</dbReference>
<name>A0A261RMR8_9BORD</name>
<accession>A0A261RMR8</accession>
<comment type="caution">
    <text evidence="4">The sequence shown here is derived from an EMBL/GenBank/DDBJ whole genome shotgun (WGS) entry which is preliminary data.</text>
</comment>
<keyword evidence="1" id="KW-0808">Transferase</keyword>
<dbReference type="EMBL" id="NEVJ01000001">
    <property type="protein sequence ID" value="OZI26265.1"/>
    <property type="molecule type" value="Genomic_DNA"/>
</dbReference>
<dbReference type="PANTHER" id="PTHR43877:SF1">
    <property type="entry name" value="ACETYLTRANSFERASE"/>
    <property type="match status" value="1"/>
</dbReference>
<proteinExistence type="predicted"/>
<keyword evidence="5" id="KW-1185">Reference proteome</keyword>
<dbReference type="PROSITE" id="PS51186">
    <property type="entry name" value="GNAT"/>
    <property type="match status" value="2"/>
</dbReference>